<evidence type="ECO:0000256" key="1">
    <source>
        <dbReference type="ARBA" id="ARBA00004651"/>
    </source>
</evidence>
<comment type="subcellular location">
    <subcellularLocation>
        <location evidence="1">Cell membrane</location>
        <topology evidence="1">Multi-pass membrane protein</topology>
    </subcellularLocation>
</comment>
<feature type="transmembrane region" description="Helical" evidence="8">
    <location>
        <begin position="112"/>
        <end position="135"/>
    </location>
</feature>
<evidence type="ECO:0000313" key="10">
    <source>
        <dbReference type="EMBL" id="MCG2672743.1"/>
    </source>
</evidence>
<keyword evidence="5 8" id="KW-0812">Transmembrane</keyword>
<dbReference type="PANTHER" id="PTHR32196">
    <property type="entry name" value="ABC TRANSPORTER PERMEASE PROTEIN YPHD-RELATED-RELATED"/>
    <property type="match status" value="1"/>
</dbReference>
<evidence type="ECO:0000256" key="6">
    <source>
        <dbReference type="ARBA" id="ARBA00022989"/>
    </source>
</evidence>
<evidence type="ECO:0000256" key="5">
    <source>
        <dbReference type="ARBA" id="ARBA00022692"/>
    </source>
</evidence>
<dbReference type="PANTHER" id="PTHR32196:SF21">
    <property type="entry name" value="ABC TRANSPORTER PERMEASE PROTEIN YPHD-RELATED"/>
    <property type="match status" value="1"/>
</dbReference>
<evidence type="ECO:0000313" key="11">
    <source>
        <dbReference type="Proteomes" id="UP001139012"/>
    </source>
</evidence>
<name>A0A9X1UB85_9BRAD</name>
<evidence type="ECO:0000256" key="4">
    <source>
        <dbReference type="ARBA" id="ARBA00022519"/>
    </source>
</evidence>
<dbReference type="CDD" id="cd06579">
    <property type="entry name" value="TM_PBP1_transp_AraH_like"/>
    <property type="match status" value="1"/>
</dbReference>
<keyword evidence="3" id="KW-1003">Cell membrane</keyword>
<evidence type="ECO:0000256" key="7">
    <source>
        <dbReference type="ARBA" id="ARBA00023136"/>
    </source>
</evidence>
<dbReference type="Pfam" id="PF02653">
    <property type="entry name" value="BPD_transp_2"/>
    <property type="match status" value="1"/>
</dbReference>
<reference evidence="9" key="1">
    <citation type="submission" date="2022-01" db="EMBL/GenBank/DDBJ databases">
        <title>Genome sequnece data of strain Bradyrhizobium sp. nov.</title>
        <authorList>
            <person name="Zhang J."/>
        </authorList>
    </citation>
    <scope>NUCLEOTIDE SEQUENCE</scope>
    <source>
        <strain evidence="10">WYCCWR 12774</strain>
        <strain evidence="9">WYCCWR 13023</strain>
    </source>
</reference>
<organism evidence="9 12">
    <name type="scientific">Bradyrhizobium zhengyangense</name>
    <dbReference type="NCBI Taxonomy" id="2911009"/>
    <lineage>
        <taxon>Bacteria</taxon>
        <taxon>Pseudomonadati</taxon>
        <taxon>Pseudomonadota</taxon>
        <taxon>Alphaproteobacteria</taxon>
        <taxon>Hyphomicrobiales</taxon>
        <taxon>Nitrobacteraceae</taxon>
        <taxon>Bradyrhizobium</taxon>
    </lineage>
</organism>
<accession>A0A9X1UB85</accession>
<feature type="transmembrane region" description="Helical" evidence="8">
    <location>
        <begin position="164"/>
        <end position="183"/>
    </location>
</feature>
<keyword evidence="4" id="KW-0997">Cell inner membrane</keyword>
<feature type="transmembrane region" description="Helical" evidence="8">
    <location>
        <begin position="218"/>
        <end position="236"/>
    </location>
</feature>
<gene>
    <name evidence="10" type="ORF">L6637_38015</name>
    <name evidence="9" type="ORF">L6654_35600</name>
</gene>
<evidence type="ECO:0000313" key="12">
    <source>
        <dbReference type="Proteomes" id="UP001139054"/>
    </source>
</evidence>
<feature type="transmembrane region" description="Helical" evidence="8">
    <location>
        <begin position="62"/>
        <end position="80"/>
    </location>
</feature>
<proteinExistence type="predicted"/>
<evidence type="ECO:0000256" key="3">
    <source>
        <dbReference type="ARBA" id="ARBA00022475"/>
    </source>
</evidence>
<dbReference type="AlphaFoldDB" id="A0A9X1UB85"/>
<keyword evidence="6 8" id="KW-1133">Transmembrane helix</keyword>
<dbReference type="Proteomes" id="UP001139012">
    <property type="component" value="Unassembled WGS sequence"/>
</dbReference>
<protein>
    <submittedName>
        <fullName evidence="9">ABC transporter permease</fullName>
    </submittedName>
</protein>
<feature type="transmembrane region" description="Helical" evidence="8">
    <location>
        <begin position="195"/>
        <end position="211"/>
    </location>
</feature>
<evidence type="ECO:0000256" key="8">
    <source>
        <dbReference type="SAM" id="Phobius"/>
    </source>
</evidence>
<dbReference type="Proteomes" id="UP001139054">
    <property type="component" value="Unassembled WGS sequence"/>
</dbReference>
<keyword evidence="11" id="KW-1185">Reference proteome</keyword>
<evidence type="ECO:0000256" key="2">
    <source>
        <dbReference type="ARBA" id="ARBA00022448"/>
    </source>
</evidence>
<dbReference type="EMBL" id="JAKLUA010000024">
    <property type="protein sequence ID" value="MCG2672743.1"/>
    <property type="molecule type" value="Genomic_DNA"/>
</dbReference>
<keyword evidence="7 8" id="KW-0472">Membrane</keyword>
<dbReference type="GO" id="GO:0005886">
    <property type="term" value="C:plasma membrane"/>
    <property type="evidence" value="ECO:0007669"/>
    <property type="project" value="UniProtKB-SubCell"/>
</dbReference>
<evidence type="ECO:0000313" key="9">
    <source>
        <dbReference type="EMBL" id="MCG2631950.1"/>
    </source>
</evidence>
<dbReference type="EMBL" id="JAKLTY010000034">
    <property type="protein sequence ID" value="MCG2631950.1"/>
    <property type="molecule type" value="Genomic_DNA"/>
</dbReference>
<comment type="caution">
    <text evidence="9">The sequence shown here is derived from an EMBL/GenBank/DDBJ whole genome shotgun (WGS) entry which is preliminary data.</text>
</comment>
<dbReference type="InterPro" id="IPR001851">
    <property type="entry name" value="ABC_transp_permease"/>
</dbReference>
<feature type="transmembrane region" description="Helical" evidence="8">
    <location>
        <begin position="6"/>
        <end position="28"/>
    </location>
</feature>
<keyword evidence="2" id="KW-0813">Transport</keyword>
<dbReference type="GO" id="GO:0022857">
    <property type="term" value="F:transmembrane transporter activity"/>
    <property type="evidence" value="ECO:0007669"/>
    <property type="project" value="InterPro"/>
</dbReference>
<feature type="transmembrane region" description="Helical" evidence="8">
    <location>
        <begin position="242"/>
        <end position="263"/>
    </location>
</feature>
<sequence length="268" mass="27240">MTVGGFDLSVGASMSLAVMAATAAMVIGDLGGAPAILIAVAAGVAVGLFNTFLIVYARIPDLVATLSGLFLINGLTLLGVSGQSIAEGMSFNGNVAPGKFSPLFGWLGGGRLFGIPASVVVAGLIFIVVIVLLNYTRWGRAFYAVGGNPIAAAAAGIRVARYRMAAYLISGALAAIAGVMLAARSNRGDVNVGDAYLLQAVSAALVGYAVLGANKANAVGTLVGAVFVATLINGLTMFNFPYYAQSFVQGVLLVVALLMSYTLGPRRR</sequence>
<feature type="transmembrane region" description="Helical" evidence="8">
    <location>
        <begin position="35"/>
        <end position="56"/>
    </location>
</feature>